<feature type="domain" description="Response regulatory" evidence="2">
    <location>
        <begin position="8"/>
        <end position="119"/>
    </location>
</feature>
<protein>
    <recommendedName>
        <fullName evidence="2">Response regulatory domain-containing protein</fullName>
    </recommendedName>
</protein>
<dbReference type="EMBL" id="JBBLZC010000005">
    <property type="protein sequence ID" value="MEK0082765.1"/>
    <property type="molecule type" value="Genomic_DNA"/>
</dbReference>
<dbReference type="InterPro" id="IPR001789">
    <property type="entry name" value="Sig_transdc_resp-reg_receiver"/>
</dbReference>
<evidence type="ECO:0000313" key="4">
    <source>
        <dbReference type="Proteomes" id="UP001375743"/>
    </source>
</evidence>
<keyword evidence="1" id="KW-0597">Phosphoprotein</keyword>
<dbReference type="SUPFAM" id="SSF52172">
    <property type="entry name" value="CheY-like"/>
    <property type="match status" value="1"/>
</dbReference>
<dbReference type="SMART" id="SM00448">
    <property type="entry name" value="REC"/>
    <property type="match status" value="1"/>
</dbReference>
<gene>
    <name evidence="3" type="ORF">U1T56_06365</name>
</gene>
<name>A0ABU8XNI6_9PROT</name>
<dbReference type="Proteomes" id="UP001375743">
    <property type="component" value="Unassembled WGS sequence"/>
</dbReference>
<dbReference type="PROSITE" id="PS50110">
    <property type="entry name" value="RESPONSE_REGULATORY"/>
    <property type="match status" value="1"/>
</dbReference>
<reference evidence="3 4" key="1">
    <citation type="submission" date="2024-01" db="EMBL/GenBank/DDBJ databases">
        <title>Multi-omics insights into the function and evolution of sodium benzoate biodegradation pathways in Benzoatithermus flavus gen. nov., sp. nov. from hot spring.</title>
        <authorList>
            <person name="Hu C.-J."/>
            <person name="Li W.-J."/>
        </authorList>
    </citation>
    <scope>NUCLEOTIDE SEQUENCE [LARGE SCALE GENOMIC DNA]</scope>
    <source>
        <strain evidence="3 4">SYSU G07066</strain>
    </source>
</reference>
<feature type="modified residue" description="4-aspartylphosphate" evidence="1">
    <location>
        <position position="58"/>
    </location>
</feature>
<accession>A0ABU8XNI6</accession>
<dbReference type="Gene3D" id="3.40.50.2300">
    <property type="match status" value="1"/>
</dbReference>
<evidence type="ECO:0000313" key="3">
    <source>
        <dbReference type="EMBL" id="MEK0082765.1"/>
    </source>
</evidence>
<dbReference type="InterPro" id="IPR011006">
    <property type="entry name" value="CheY-like_superfamily"/>
</dbReference>
<organism evidence="3 4">
    <name type="scientific">Benzoatithermus flavus</name>
    <dbReference type="NCBI Taxonomy" id="3108223"/>
    <lineage>
        <taxon>Bacteria</taxon>
        <taxon>Pseudomonadati</taxon>
        <taxon>Pseudomonadota</taxon>
        <taxon>Alphaproteobacteria</taxon>
        <taxon>Geminicoccales</taxon>
        <taxon>Geminicoccaceae</taxon>
        <taxon>Benzoatithermus</taxon>
    </lineage>
</organism>
<dbReference type="RefSeq" id="WP_418158619.1">
    <property type="nucleotide sequence ID" value="NZ_JBBLZC010000005.1"/>
</dbReference>
<comment type="caution">
    <text evidence="3">The sequence shown here is derived from an EMBL/GenBank/DDBJ whole genome shotgun (WGS) entry which is preliminary data.</text>
</comment>
<sequence length="125" mass="13459">MTGRSQPTVLLAESTLLIALALSETVQDLGYRVLGPARSVREALILAQRQRPELALFDAELADGSAAPLAKALRGLRVPFALVTAHDPACLEEPVLRTAPCIAKPYTGEEIAAALRWLHMEHQPA</sequence>
<proteinExistence type="predicted"/>
<keyword evidence="4" id="KW-1185">Reference proteome</keyword>
<evidence type="ECO:0000259" key="2">
    <source>
        <dbReference type="PROSITE" id="PS50110"/>
    </source>
</evidence>
<evidence type="ECO:0000256" key="1">
    <source>
        <dbReference type="PROSITE-ProRule" id="PRU00169"/>
    </source>
</evidence>